<dbReference type="GO" id="GO:0015074">
    <property type="term" value="P:DNA integration"/>
    <property type="evidence" value="ECO:0007669"/>
    <property type="project" value="InterPro"/>
</dbReference>
<reference evidence="2" key="1">
    <citation type="journal article" date="2023" name="DNA Res.">
        <title>Chromosome-level genome assembly of Phrynocephalus forsythii using third-generation DNA sequencing and Hi-C analysis.</title>
        <authorList>
            <person name="Qi Y."/>
            <person name="Zhao W."/>
            <person name="Zhao Y."/>
            <person name="Niu C."/>
            <person name="Cao S."/>
            <person name="Zhang Y."/>
        </authorList>
    </citation>
    <scope>NUCLEOTIDE SEQUENCE</scope>
    <source>
        <tissue evidence="2">Muscle</tissue>
    </source>
</reference>
<dbReference type="Proteomes" id="UP001142489">
    <property type="component" value="Unassembled WGS sequence"/>
</dbReference>
<sequence>MDRLEGQQADGGTSSTTEDVVMVEAAKADTAENNGVEEAAQEERAAAAQDPGMSGIRPALRLSELVAGGKGDKSEVALQRSDVSCTQGGVTLYIRRSKTDQTAKGTMIQLGLAGTTRRHVLIWGHSFIYWAAKHAHRSLWGNNLVLATVVTLEWKGIRSMRWADVLPTARWLAGSMPPDLLLLYAGGNDLGWQTG</sequence>
<name>A0A9Q0XZQ3_9SAUR</name>
<keyword evidence="3" id="KW-1185">Reference proteome</keyword>
<evidence type="ECO:0000313" key="3">
    <source>
        <dbReference type="Proteomes" id="UP001142489"/>
    </source>
</evidence>
<dbReference type="AlphaFoldDB" id="A0A9Q0XZQ3"/>
<organism evidence="2 3">
    <name type="scientific">Phrynocephalus forsythii</name>
    <dbReference type="NCBI Taxonomy" id="171643"/>
    <lineage>
        <taxon>Eukaryota</taxon>
        <taxon>Metazoa</taxon>
        <taxon>Chordata</taxon>
        <taxon>Craniata</taxon>
        <taxon>Vertebrata</taxon>
        <taxon>Euteleostomi</taxon>
        <taxon>Lepidosauria</taxon>
        <taxon>Squamata</taxon>
        <taxon>Bifurcata</taxon>
        <taxon>Unidentata</taxon>
        <taxon>Episquamata</taxon>
        <taxon>Toxicofera</taxon>
        <taxon>Iguania</taxon>
        <taxon>Acrodonta</taxon>
        <taxon>Agamidae</taxon>
        <taxon>Agaminae</taxon>
        <taxon>Phrynocephalus</taxon>
    </lineage>
</organism>
<protein>
    <submittedName>
        <fullName evidence="2">Uncharacterized protein</fullName>
    </submittedName>
</protein>
<dbReference type="Gene3D" id="1.10.443.10">
    <property type="entry name" value="Intergrase catalytic core"/>
    <property type="match status" value="1"/>
</dbReference>
<feature type="region of interest" description="Disordered" evidence="1">
    <location>
        <begin position="28"/>
        <end position="53"/>
    </location>
</feature>
<proteinExistence type="predicted"/>
<gene>
    <name evidence="2" type="ORF">JRQ81_013726</name>
</gene>
<dbReference type="SUPFAM" id="SSF52266">
    <property type="entry name" value="SGNH hydrolase"/>
    <property type="match status" value="1"/>
</dbReference>
<dbReference type="GO" id="GO:0003677">
    <property type="term" value="F:DNA binding"/>
    <property type="evidence" value="ECO:0007669"/>
    <property type="project" value="InterPro"/>
</dbReference>
<dbReference type="InterPro" id="IPR013762">
    <property type="entry name" value="Integrase-like_cat_sf"/>
</dbReference>
<evidence type="ECO:0000256" key="1">
    <source>
        <dbReference type="SAM" id="MobiDB-lite"/>
    </source>
</evidence>
<feature type="region of interest" description="Disordered" evidence="1">
    <location>
        <begin position="1"/>
        <end position="20"/>
    </location>
</feature>
<dbReference type="GO" id="GO:0006310">
    <property type="term" value="P:DNA recombination"/>
    <property type="evidence" value="ECO:0007669"/>
    <property type="project" value="InterPro"/>
</dbReference>
<accession>A0A9Q0XZQ3</accession>
<evidence type="ECO:0000313" key="2">
    <source>
        <dbReference type="EMBL" id="KAJ7335785.1"/>
    </source>
</evidence>
<comment type="caution">
    <text evidence="2">The sequence shown here is derived from an EMBL/GenBank/DDBJ whole genome shotgun (WGS) entry which is preliminary data.</text>
</comment>
<dbReference type="EMBL" id="JAPFRF010000004">
    <property type="protein sequence ID" value="KAJ7335785.1"/>
    <property type="molecule type" value="Genomic_DNA"/>
</dbReference>